<name>A0AA41UK80_9BACT</name>
<keyword evidence="3" id="KW-1185">Reference proteome</keyword>
<feature type="chain" id="PRO_5041291444" description="Lipoprotein" evidence="1">
    <location>
        <begin position="23"/>
        <end position="121"/>
    </location>
</feature>
<keyword evidence="1" id="KW-0732">Signal</keyword>
<protein>
    <recommendedName>
        <fullName evidence="4">Lipoprotein</fullName>
    </recommendedName>
</protein>
<organism evidence="2 3">
    <name type="scientific">Desulfatitalea alkaliphila</name>
    <dbReference type="NCBI Taxonomy" id="2929485"/>
    <lineage>
        <taxon>Bacteria</taxon>
        <taxon>Pseudomonadati</taxon>
        <taxon>Thermodesulfobacteriota</taxon>
        <taxon>Desulfobacteria</taxon>
        <taxon>Desulfobacterales</taxon>
        <taxon>Desulfosarcinaceae</taxon>
        <taxon>Desulfatitalea</taxon>
    </lineage>
</organism>
<reference evidence="2" key="1">
    <citation type="submission" date="2022-04" db="EMBL/GenBank/DDBJ databases">
        <title>Desulfatitalea alkaliphila sp. nov., a novel anaerobic sulfate-reducing bacterium isolated from terrestrial mud volcano, Taman Peninsula, Russia.</title>
        <authorList>
            <person name="Khomyakova M.A."/>
            <person name="Merkel A.Y."/>
            <person name="Slobodkin A.I."/>
        </authorList>
    </citation>
    <scope>NUCLEOTIDE SEQUENCE</scope>
    <source>
        <strain evidence="2">M08but</strain>
    </source>
</reference>
<evidence type="ECO:0000313" key="2">
    <source>
        <dbReference type="EMBL" id="MCJ8500131.1"/>
    </source>
</evidence>
<dbReference type="AlphaFoldDB" id="A0AA41UK80"/>
<feature type="signal peptide" evidence="1">
    <location>
        <begin position="1"/>
        <end position="22"/>
    </location>
</feature>
<dbReference type="Proteomes" id="UP001165427">
    <property type="component" value="Unassembled WGS sequence"/>
</dbReference>
<dbReference type="EMBL" id="JALJRB010000004">
    <property type="protein sequence ID" value="MCJ8500131.1"/>
    <property type="molecule type" value="Genomic_DNA"/>
</dbReference>
<evidence type="ECO:0008006" key="4">
    <source>
        <dbReference type="Google" id="ProtNLM"/>
    </source>
</evidence>
<evidence type="ECO:0000256" key="1">
    <source>
        <dbReference type="SAM" id="SignalP"/>
    </source>
</evidence>
<accession>A0AA41UK80</accession>
<dbReference type="RefSeq" id="WP_246903929.1">
    <property type="nucleotide sequence ID" value="NZ_JALJRB010000004.1"/>
</dbReference>
<comment type="caution">
    <text evidence="2">The sequence shown here is derived from an EMBL/GenBank/DDBJ whole genome shotgun (WGS) entry which is preliminary data.</text>
</comment>
<proteinExistence type="predicted"/>
<evidence type="ECO:0000313" key="3">
    <source>
        <dbReference type="Proteomes" id="UP001165427"/>
    </source>
</evidence>
<gene>
    <name evidence="2" type="ORF">MRX98_06055</name>
</gene>
<sequence length="121" mass="13834">MTLLRYAFILVFCFLCAGCATIGSYQAQCEQQTSSFPEMVACLKAKVTSDWRPSKRNQKVKLYLLKADQLSYKVQSGEITEIDAKVELQELYLALKKMSDSEKPVRTECRESFGRIKCTTR</sequence>